<evidence type="ECO:0000313" key="5">
    <source>
        <dbReference type="Proteomes" id="UP000681967"/>
    </source>
</evidence>
<dbReference type="SUPFAM" id="SSF57424">
    <property type="entry name" value="LDL receptor-like module"/>
    <property type="match status" value="1"/>
</dbReference>
<evidence type="ECO:0000313" key="3">
    <source>
        <dbReference type="EMBL" id="CAF4634266.1"/>
    </source>
</evidence>
<sequence>EYFKCPSTGKCIPLEKVCDNFDDCPATIDQTNIVREDETSQACNFVLNHFNNLTTTTPTDIR</sequence>
<comment type="caution">
    <text evidence="3">The sequence shown here is derived from an EMBL/GenBank/DDBJ whole genome shotgun (WGS) entry which is preliminary data.</text>
</comment>
<dbReference type="Gene3D" id="4.10.400.10">
    <property type="entry name" value="Low-density Lipoprotein Receptor"/>
    <property type="match status" value="1"/>
</dbReference>
<evidence type="ECO:0000256" key="1">
    <source>
        <dbReference type="ARBA" id="ARBA00023157"/>
    </source>
</evidence>
<keyword evidence="1" id="KW-1015">Disulfide bond</keyword>
<dbReference type="InterPro" id="IPR036055">
    <property type="entry name" value="LDL_receptor-like_sf"/>
</dbReference>
<name>A0A8S2ZJ48_9BILA</name>
<evidence type="ECO:0000256" key="2">
    <source>
        <dbReference type="PROSITE-ProRule" id="PRU00124"/>
    </source>
</evidence>
<reference evidence="3" key="1">
    <citation type="submission" date="2021-02" db="EMBL/GenBank/DDBJ databases">
        <authorList>
            <person name="Nowell W R."/>
        </authorList>
    </citation>
    <scope>NUCLEOTIDE SEQUENCE</scope>
</reference>
<dbReference type="PROSITE" id="PS50068">
    <property type="entry name" value="LDLRA_2"/>
    <property type="match status" value="1"/>
</dbReference>
<organism evidence="3 5">
    <name type="scientific">Rotaria magnacalcarata</name>
    <dbReference type="NCBI Taxonomy" id="392030"/>
    <lineage>
        <taxon>Eukaryota</taxon>
        <taxon>Metazoa</taxon>
        <taxon>Spiralia</taxon>
        <taxon>Gnathifera</taxon>
        <taxon>Rotifera</taxon>
        <taxon>Eurotatoria</taxon>
        <taxon>Bdelloidea</taxon>
        <taxon>Philodinida</taxon>
        <taxon>Philodinidae</taxon>
        <taxon>Rotaria</taxon>
    </lineage>
</organism>
<gene>
    <name evidence="3" type="ORF">BYL167_LOCUS41493</name>
    <name evidence="4" type="ORF">BYL167_LOCUS47888</name>
</gene>
<dbReference type="Proteomes" id="UP000681967">
    <property type="component" value="Unassembled WGS sequence"/>
</dbReference>
<evidence type="ECO:0000313" key="4">
    <source>
        <dbReference type="EMBL" id="CAF4795000.1"/>
    </source>
</evidence>
<proteinExistence type="predicted"/>
<feature type="non-terminal residue" evidence="3">
    <location>
        <position position="62"/>
    </location>
</feature>
<dbReference type="InterPro" id="IPR002172">
    <property type="entry name" value="LDrepeatLR_classA_rpt"/>
</dbReference>
<dbReference type="EMBL" id="CAJOBH010138834">
    <property type="protein sequence ID" value="CAF4795000.1"/>
    <property type="molecule type" value="Genomic_DNA"/>
</dbReference>
<protein>
    <submittedName>
        <fullName evidence="3">Uncharacterized protein</fullName>
    </submittedName>
</protein>
<accession>A0A8S2ZJ48</accession>
<feature type="non-terminal residue" evidence="3">
    <location>
        <position position="1"/>
    </location>
</feature>
<dbReference type="AlphaFoldDB" id="A0A8S2ZJ48"/>
<dbReference type="CDD" id="cd00112">
    <property type="entry name" value="LDLa"/>
    <property type="match status" value="1"/>
</dbReference>
<comment type="caution">
    <text evidence="2">Lacks conserved residue(s) required for the propagation of feature annotation.</text>
</comment>
<dbReference type="EMBL" id="CAJOBH010105405">
    <property type="protein sequence ID" value="CAF4634266.1"/>
    <property type="molecule type" value="Genomic_DNA"/>
</dbReference>